<accession>A0ABS9SQM5</accession>
<dbReference type="EMBL" id="JAKWBL010000004">
    <property type="protein sequence ID" value="MCH5600676.1"/>
    <property type="molecule type" value="Genomic_DNA"/>
</dbReference>
<proteinExistence type="predicted"/>
<organism evidence="1 2">
    <name type="scientific">Niabella ginsengisoli</name>
    <dbReference type="NCBI Taxonomy" id="522298"/>
    <lineage>
        <taxon>Bacteria</taxon>
        <taxon>Pseudomonadati</taxon>
        <taxon>Bacteroidota</taxon>
        <taxon>Chitinophagia</taxon>
        <taxon>Chitinophagales</taxon>
        <taxon>Chitinophagaceae</taxon>
        <taxon>Niabella</taxon>
    </lineage>
</organism>
<protein>
    <submittedName>
        <fullName evidence="1">Uncharacterized protein</fullName>
    </submittedName>
</protein>
<keyword evidence="2" id="KW-1185">Reference proteome</keyword>
<evidence type="ECO:0000313" key="1">
    <source>
        <dbReference type="EMBL" id="MCH5600676.1"/>
    </source>
</evidence>
<dbReference type="RefSeq" id="WP_240833026.1">
    <property type="nucleotide sequence ID" value="NZ_JAKWBL010000004.1"/>
</dbReference>
<comment type="caution">
    <text evidence="1">The sequence shown here is derived from an EMBL/GenBank/DDBJ whole genome shotgun (WGS) entry which is preliminary data.</text>
</comment>
<dbReference type="Proteomes" id="UP001202248">
    <property type="component" value="Unassembled WGS sequence"/>
</dbReference>
<reference evidence="1 2" key="1">
    <citation type="submission" date="2022-02" db="EMBL/GenBank/DDBJ databases">
        <authorList>
            <person name="Min J."/>
        </authorList>
    </citation>
    <scope>NUCLEOTIDE SEQUENCE [LARGE SCALE GENOMIC DNA]</scope>
    <source>
        <strain evidence="1 2">GR10-1</strain>
    </source>
</reference>
<evidence type="ECO:0000313" key="2">
    <source>
        <dbReference type="Proteomes" id="UP001202248"/>
    </source>
</evidence>
<gene>
    <name evidence="1" type="ORF">MKP09_23550</name>
</gene>
<sequence length="230" mass="26505">MRTLLFTLALISSSLVYSQHVKITLVDSLGRELPIDTSRWMPKYHQNILASMRLVYKKSDLFKEVPGVECFKNNPKLNSILSCAGNQLHSADEEFMAFIPVYKTHTVVDSISLKRTFPGMQIGNLNNQHCGQIRAKILLALDKDASIKGENANFNWKVYVNYYSQDDAKFKFNADTAISFPIHLKETEYYKGKYKYLKALFLQKKTGVLFTSIVSTQRKEKRFTQILERD</sequence>
<name>A0ABS9SQM5_9BACT</name>